<evidence type="ECO:0000313" key="3">
    <source>
        <dbReference type="Proteomes" id="UP000622890"/>
    </source>
</evidence>
<proteinExistence type="predicted"/>
<accession>A0A934W262</accession>
<comment type="caution">
    <text evidence="2">The sequence shown here is derived from an EMBL/GenBank/DDBJ whole genome shotgun (WGS) entry which is preliminary data.</text>
</comment>
<evidence type="ECO:0000313" key="2">
    <source>
        <dbReference type="EMBL" id="MBK4735956.1"/>
    </source>
</evidence>
<feature type="region of interest" description="Disordered" evidence="1">
    <location>
        <begin position="104"/>
        <end position="126"/>
    </location>
</feature>
<reference evidence="2" key="1">
    <citation type="submission" date="2021-01" db="EMBL/GenBank/DDBJ databases">
        <title>Genome sequence of strain Noviherbaspirillum sp. DKR-6.</title>
        <authorList>
            <person name="Chaudhary D.K."/>
        </authorList>
    </citation>
    <scope>NUCLEOTIDE SEQUENCE</scope>
    <source>
        <strain evidence="2">DKR-6</strain>
    </source>
</reference>
<organism evidence="2 3">
    <name type="scientific">Noviherbaspirillum pedocola</name>
    <dbReference type="NCBI Taxonomy" id="2801341"/>
    <lineage>
        <taxon>Bacteria</taxon>
        <taxon>Pseudomonadati</taxon>
        <taxon>Pseudomonadota</taxon>
        <taxon>Betaproteobacteria</taxon>
        <taxon>Burkholderiales</taxon>
        <taxon>Oxalobacteraceae</taxon>
        <taxon>Noviherbaspirillum</taxon>
    </lineage>
</organism>
<protein>
    <submittedName>
        <fullName evidence="2">Uncharacterized protein</fullName>
    </submittedName>
</protein>
<name>A0A934W262_9BURK</name>
<evidence type="ECO:0000256" key="1">
    <source>
        <dbReference type="SAM" id="MobiDB-lite"/>
    </source>
</evidence>
<feature type="compositionally biased region" description="Basic and acidic residues" evidence="1">
    <location>
        <begin position="104"/>
        <end position="117"/>
    </location>
</feature>
<dbReference type="Proteomes" id="UP000622890">
    <property type="component" value="Unassembled WGS sequence"/>
</dbReference>
<keyword evidence="3" id="KW-1185">Reference proteome</keyword>
<dbReference type="RefSeq" id="WP_200592889.1">
    <property type="nucleotide sequence ID" value="NZ_JAEPBG010000006.1"/>
</dbReference>
<dbReference type="AlphaFoldDB" id="A0A934W262"/>
<dbReference type="EMBL" id="JAEPBG010000006">
    <property type="protein sequence ID" value="MBK4735956.1"/>
    <property type="molecule type" value="Genomic_DNA"/>
</dbReference>
<sequence>MKFEDLIKRPKKHFTFALEPINSCTGISYDTLQAIAESYGTSEEQVVLHALSQLAEKEIPDFDPDSPFLSEEQLKALLKRRHFIDAEAVQKRNSPSLRDHFLQAYREQGDTDGKPEDPVPDNGKSP</sequence>
<gene>
    <name evidence="2" type="ORF">JJB74_15150</name>
</gene>